<dbReference type="Gene3D" id="2.40.50.840">
    <property type="match status" value="1"/>
</dbReference>
<reference evidence="5" key="1">
    <citation type="submission" date="2008-01" db="EMBL/GenBank/DDBJ databases">
        <title>Complete sequence of chromosome of Caulobacter sp. K31.</title>
        <authorList>
            <consortium name="US DOE Joint Genome Institute"/>
            <person name="Copeland A."/>
            <person name="Lucas S."/>
            <person name="Lapidus A."/>
            <person name="Barry K."/>
            <person name="Glavina del Rio T."/>
            <person name="Dalin E."/>
            <person name="Tice H."/>
            <person name="Pitluck S."/>
            <person name="Bruce D."/>
            <person name="Goodwin L."/>
            <person name="Thompson L.S."/>
            <person name="Brettin T."/>
            <person name="Detter J.C."/>
            <person name="Han C."/>
            <person name="Schmutz J."/>
            <person name="Larimer F."/>
            <person name="Land M."/>
            <person name="Hauser L."/>
            <person name="Kyrpides N."/>
            <person name="Kim E."/>
            <person name="Stephens C."/>
            <person name="Richardson P."/>
        </authorList>
    </citation>
    <scope>NUCLEOTIDE SEQUENCE [LARGE SCALE GENOMIC DNA]</scope>
    <source>
        <strain evidence="5">K31</strain>
    </source>
</reference>
<keyword evidence="3" id="KW-0012">Acyltransferase</keyword>
<evidence type="ECO:0000259" key="4">
    <source>
        <dbReference type="Pfam" id="PF18313"/>
    </source>
</evidence>
<dbReference type="InterPro" id="IPR040771">
    <property type="entry name" value="TLP1_add_C"/>
</dbReference>
<dbReference type="NCBIfam" id="NF006106">
    <property type="entry name" value="PRK08257.1-5"/>
    <property type="match status" value="1"/>
</dbReference>
<keyword evidence="2 5" id="KW-0808">Transferase</keyword>
<dbReference type="KEGG" id="cak:Caul_3311"/>
<dbReference type="Pfam" id="PF18313">
    <property type="entry name" value="TLP1_add_C"/>
    <property type="match status" value="1"/>
</dbReference>
<feature type="domain" description="Thiolase-like protein type 1 additional C-terminal" evidence="4">
    <location>
        <begin position="409"/>
        <end position="484"/>
    </location>
</feature>
<dbReference type="STRING" id="366602.Caul_3311"/>
<evidence type="ECO:0000256" key="2">
    <source>
        <dbReference type="ARBA" id="ARBA00022679"/>
    </source>
</evidence>
<dbReference type="PANTHER" id="PTHR18919:SF139">
    <property type="entry name" value="THIOLASE-LIKE PROTEIN TYPE 1 ADDITIONAL C-TERMINAL DOMAIN-CONTAINING PROTEIN"/>
    <property type="match status" value="1"/>
</dbReference>
<evidence type="ECO:0000256" key="1">
    <source>
        <dbReference type="ARBA" id="ARBA00010982"/>
    </source>
</evidence>
<gene>
    <name evidence="5" type="ordered locus">Caul_3311</name>
</gene>
<comment type="similarity">
    <text evidence="1">Belongs to the thiolase-like superfamily. Thiolase family.</text>
</comment>
<dbReference type="SUPFAM" id="SSF53901">
    <property type="entry name" value="Thiolase-like"/>
    <property type="match status" value="1"/>
</dbReference>
<dbReference type="PANTHER" id="PTHR18919">
    <property type="entry name" value="ACETYL-COA C-ACYLTRANSFERASE"/>
    <property type="match status" value="1"/>
</dbReference>
<dbReference type="InterPro" id="IPR016039">
    <property type="entry name" value="Thiolase-like"/>
</dbReference>
<organism evidence="5">
    <name type="scientific">Caulobacter sp. (strain K31)</name>
    <dbReference type="NCBI Taxonomy" id="366602"/>
    <lineage>
        <taxon>Bacteria</taxon>
        <taxon>Pseudomonadati</taxon>
        <taxon>Pseudomonadota</taxon>
        <taxon>Alphaproteobacteria</taxon>
        <taxon>Caulobacterales</taxon>
        <taxon>Caulobacteraceae</taxon>
        <taxon>Caulobacter</taxon>
    </lineage>
</organism>
<accession>B0T3X4</accession>
<protein>
    <submittedName>
        <fullName evidence="5">Putative acetyl-CoA acetyltransferase</fullName>
    </submittedName>
</protein>
<dbReference type="OrthoDB" id="4470569at2"/>
<dbReference type="EMBL" id="CP000927">
    <property type="protein sequence ID" value="ABZ72438.1"/>
    <property type="molecule type" value="Genomic_DNA"/>
</dbReference>
<evidence type="ECO:0000313" key="5">
    <source>
        <dbReference type="EMBL" id="ABZ72438.1"/>
    </source>
</evidence>
<dbReference type="HOGENOM" id="CLU_026848_1_0_5"/>
<proteinExistence type="inferred from homology"/>
<name>B0T3X4_CAUSK</name>
<dbReference type="AlphaFoldDB" id="B0T3X4"/>
<evidence type="ECO:0000256" key="3">
    <source>
        <dbReference type="ARBA" id="ARBA00023315"/>
    </source>
</evidence>
<dbReference type="Gene3D" id="3.40.47.10">
    <property type="match status" value="1"/>
</dbReference>
<dbReference type="GO" id="GO:0016746">
    <property type="term" value="F:acyltransferase activity"/>
    <property type="evidence" value="ECO:0007669"/>
    <property type="project" value="UniProtKB-KW"/>
</dbReference>
<sequence length="494" mass="52011">MNPDRIPVIVGVGEAIDRPSDLARALEPLALMEAALREADADAGGGFLARIASLDVVNQLSWRYADAAGELCARLAIAPTRAVYGPVGGESPVRFLHEAALRIARGEAEVCAVVGAEAQWSVNKARAAGIDLPWTPKPPASGGGPRIEVHPLALKLGVFLPVSVYPFYENAAAHHWGQTPRQALAESGALWSAYAAVAAGQPNAWIKTAFTPDQIVTPRPDNRPIAWPYTKLMVANMQVNQGAAVILTSLAAARAAGISDDRLVFVWGGAAAREPGDYLQRDHYHGSVAQDAVLEAVAGMAPDGFDALELYSCFPCVPKMARRTLGLPTDVTPTVTGGLTFFGAPMNDYMTHAAVAMTRRLREGGTGLLYGQGEFVTKHHGLVLADRPASDGVRALEDISVQATADARREPVPAFVEIAIGPAALETHTVLYDRDGAPTHGVAIVRTADGGRALARVPAEDTDTLAALTNPDAFAIGRTGTLQAGGDGVLDWRL</sequence>
<dbReference type="eggNOG" id="COG0183">
    <property type="taxonomic scope" value="Bacteria"/>
</dbReference>